<organism evidence="1 2">
    <name type="scientific">Dreissena polymorpha</name>
    <name type="common">Zebra mussel</name>
    <name type="synonym">Mytilus polymorpha</name>
    <dbReference type="NCBI Taxonomy" id="45954"/>
    <lineage>
        <taxon>Eukaryota</taxon>
        <taxon>Metazoa</taxon>
        <taxon>Spiralia</taxon>
        <taxon>Lophotrochozoa</taxon>
        <taxon>Mollusca</taxon>
        <taxon>Bivalvia</taxon>
        <taxon>Autobranchia</taxon>
        <taxon>Heteroconchia</taxon>
        <taxon>Euheterodonta</taxon>
        <taxon>Imparidentia</taxon>
        <taxon>Neoheterodontei</taxon>
        <taxon>Myida</taxon>
        <taxon>Dreissenoidea</taxon>
        <taxon>Dreissenidae</taxon>
        <taxon>Dreissena</taxon>
    </lineage>
</organism>
<dbReference type="AlphaFoldDB" id="A0A9D4GNC3"/>
<reference evidence="1" key="2">
    <citation type="submission" date="2020-11" db="EMBL/GenBank/DDBJ databases">
        <authorList>
            <person name="McCartney M.A."/>
            <person name="Auch B."/>
            <person name="Kono T."/>
            <person name="Mallez S."/>
            <person name="Becker A."/>
            <person name="Gohl D.M."/>
            <person name="Silverstein K.A.T."/>
            <person name="Koren S."/>
            <person name="Bechman K.B."/>
            <person name="Herman A."/>
            <person name="Abrahante J.E."/>
            <person name="Garbe J."/>
        </authorList>
    </citation>
    <scope>NUCLEOTIDE SEQUENCE</scope>
    <source>
        <strain evidence="1">Duluth1</strain>
        <tissue evidence="1">Whole animal</tissue>
    </source>
</reference>
<dbReference type="EMBL" id="JAIWYP010000005">
    <property type="protein sequence ID" value="KAH3819987.1"/>
    <property type="molecule type" value="Genomic_DNA"/>
</dbReference>
<proteinExistence type="predicted"/>
<reference evidence="1" key="1">
    <citation type="journal article" date="2019" name="bioRxiv">
        <title>The Genome of the Zebra Mussel, Dreissena polymorpha: A Resource for Invasive Species Research.</title>
        <authorList>
            <person name="McCartney M.A."/>
            <person name="Auch B."/>
            <person name="Kono T."/>
            <person name="Mallez S."/>
            <person name="Zhang Y."/>
            <person name="Obille A."/>
            <person name="Becker A."/>
            <person name="Abrahante J.E."/>
            <person name="Garbe J."/>
            <person name="Badalamenti J.P."/>
            <person name="Herman A."/>
            <person name="Mangelson H."/>
            <person name="Liachko I."/>
            <person name="Sullivan S."/>
            <person name="Sone E.D."/>
            <person name="Koren S."/>
            <person name="Silverstein K.A.T."/>
            <person name="Beckman K.B."/>
            <person name="Gohl D.M."/>
        </authorList>
    </citation>
    <scope>NUCLEOTIDE SEQUENCE</scope>
    <source>
        <strain evidence="1">Duluth1</strain>
        <tissue evidence="1">Whole animal</tissue>
    </source>
</reference>
<dbReference type="Proteomes" id="UP000828390">
    <property type="component" value="Unassembled WGS sequence"/>
</dbReference>
<sequence length="51" mass="6169">MFSLDVGKCYGLRQTQRVTRHRYGYHGQPVYDNVFTKYTRRLTGERLKRES</sequence>
<keyword evidence="2" id="KW-1185">Reference proteome</keyword>
<evidence type="ECO:0000313" key="2">
    <source>
        <dbReference type="Proteomes" id="UP000828390"/>
    </source>
</evidence>
<protein>
    <submittedName>
        <fullName evidence="1">Uncharacterized protein</fullName>
    </submittedName>
</protein>
<evidence type="ECO:0000313" key="1">
    <source>
        <dbReference type="EMBL" id="KAH3819987.1"/>
    </source>
</evidence>
<name>A0A9D4GNC3_DREPO</name>
<comment type="caution">
    <text evidence="1">The sequence shown here is derived from an EMBL/GenBank/DDBJ whole genome shotgun (WGS) entry which is preliminary data.</text>
</comment>
<gene>
    <name evidence="1" type="ORF">DPMN_121731</name>
</gene>
<accession>A0A9D4GNC3</accession>